<keyword evidence="6" id="KW-0539">Nucleus</keyword>
<evidence type="ECO:0000256" key="5">
    <source>
        <dbReference type="ARBA" id="ARBA00023187"/>
    </source>
</evidence>
<name>A0A2I0BF04_9ASPA</name>
<gene>
    <name evidence="7" type="ORF">AXF42_Ash007080</name>
</gene>
<comment type="similarity">
    <text evidence="2">Belongs to the SYF2 family.</text>
</comment>
<dbReference type="GO" id="GO:0000974">
    <property type="term" value="C:Prp19 complex"/>
    <property type="evidence" value="ECO:0007669"/>
    <property type="project" value="TreeGrafter"/>
</dbReference>
<evidence type="ECO:0000256" key="4">
    <source>
        <dbReference type="ARBA" id="ARBA00022728"/>
    </source>
</evidence>
<evidence type="ECO:0000256" key="2">
    <source>
        <dbReference type="ARBA" id="ARBA00010028"/>
    </source>
</evidence>
<dbReference type="PANTHER" id="PTHR13264:SF6">
    <property type="entry name" value="OS06G0711100 PROTEIN"/>
    <property type="match status" value="1"/>
</dbReference>
<evidence type="ECO:0000256" key="1">
    <source>
        <dbReference type="ARBA" id="ARBA00004123"/>
    </source>
</evidence>
<keyword evidence="8" id="KW-1185">Reference proteome</keyword>
<dbReference type="AlphaFoldDB" id="A0A2I0BF04"/>
<dbReference type="GO" id="GO:0006397">
    <property type="term" value="P:mRNA processing"/>
    <property type="evidence" value="ECO:0007669"/>
    <property type="project" value="UniProtKB-KW"/>
</dbReference>
<keyword evidence="3" id="KW-0507">mRNA processing</keyword>
<keyword evidence="5" id="KW-0508">mRNA splicing</keyword>
<dbReference type="STRING" id="1088818.A0A2I0BF04"/>
<reference evidence="7 8" key="1">
    <citation type="journal article" date="2017" name="Nature">
        <title>The Apostasia genome and the evolution of orchids.</title>
        <authorList>
            <person name="Zhang G.Q."/>
            <person name="Liu K.W."/>
            <person name="Li Z."/>
            <person name="Lohaus R."/>
            <person name="Hsiao Y.Y."/>
            <person name="Niu S.C."/>
            <person name="Wang J.Y."/>
            <person name="Lin Y.C."/>
            <person name="Xu Q."/>
            <person name="Chen L.J."/>
            <person name="Yoshida K."/>
            <person name="Fujiwara S."/>
            <person name="Wang Z.W."/>
            <person name="Zhang Y.Q."/>
            <person name="Mitsuda N."/>
            <person name="Wang M."/>
            <person name="Liu G.H."/>
            <person name="Pecoraro L."/>
            <person name="Huang H.X."/>
            <person name="Xiao X.J."/>
            <person name="Lin M."/>
            <person name="Wu X.Y."/>
            <person name="Wu W.L."/>
            <person name="Chen Y.Y."/>
            <person name="Chang S.B."/>
            <person name="Sakamoto S."/>
            <person name="Ohme-Takagi M."/>
            <person name="Yagi M."/>
            <person name="Zeng S.J."/>
            <person name="Shen C.Y."/>
            <person name="Yeh C.M."/>
            <person name="Luo Y.B."/>
            <person name="Tsai W.C."/>
            <person name="Van de Peer Y."/>
            <person name="Liu Z.J."/>
        </authorList>
    </citation>
    <scope>NUCLEOTIDE SEQUENCE [LARGE SCALE GENOMIC DNA]</scope>
    <source>
        <strain evidence="8">cv. Shenzhen</strain>
        <tissue evidence="7">Stem</tissue>
    </source>
</reference>
<dbReference type="InterPro" id="IPR013260">
    <property type="entry name" value="mRNA_splic_SYF2"/>
</dbReference>
<evidence type="ECO:0000256" key="6">
    <source>
        <dbReference type="ARBA" id="ARBA00023242"/>
    </source>
</evidence>
<organism evidence="7 8">
    <name type="scientific">Apostasia shenzhenica</name>
    <dbReference type="NCBI Taxonomy" id="1088818"/>
    <lineage>
        <taxon>Eukaryota</taxon>
        <taxon>Viridiplantae</taxon>
        <taxon>Streptophyta</taxon>
        <taxon>Embryophyta</taxon>
        <taxon>Tracheophyta</taxon>
        <taxon>Spermatophyta</taxon>
        <taxon>Magnoliopsida</taxon>
        <taxon>Liliopsida</taxon>
        <taxon>Asparagales</taxon>
        <taxon>Orchidaceae</taxon>
        <taxon>Apostasioideae</taxon>
        <taxon>Apostasia</taxon>
    </lineage>
</organism>
<keyword evidence="4" id="KW-0747">Spliceosome</keyword>
<dbReference type="Proteomes" id="UP000236161">
    <property type="component" value="Unassembled WGS sequence"/>
</dbReference>
<protein>
    <submittedName>
        <fullName evidence="7">Uncharacterized protein</fullName>
    </submittedName>
</protein>
<dbReference type="PANTHER" id="PTHR13264">
    <property type="entry name" value="GCIP-INTERACTING PROTEIN P29"/>
    <property type="match status" value="1"/>
</dbReference>
<dbReference type="OrthoDB" id="1506770at2759"/>
<evidence type="ECO:0000313" key="8">
    <source>
        <dbReference type="Proteomes" id="UP000236161"/>
    </source>
</evidence>
<dbReference type="GO" id="GO:0071013">
    <property type="term" value="C:catalytic step 2 spliceosome"/>
    <property type="evidence" value="ECO:0007669"/>
    <property type="project" value="TreeGrafter"/>
</dbReference>
<evidence type="ECO:0000313" key="7">
    <source>
        <dbReference type="EMBL" id="PKA66383.1"/>
    </source>
</evidence>
<dbReference type="EMBL" id="KZ451886">
    <property type="protein sequence ID" value="PKA66383.1"/>
    <property type="molecule type" value="Genomic_DNA"/>
</dbReference>
<evidence type="ECO:0000256" key="3">
    <source>
        <dbReference type="ARBA" id="ARBA00022664"/>
    </source>
</evidence>
<accession>A0A2I0BF04</accession>
<proteinExistence type="inferred from homology"/>
<sequence>MARDRGVNPECPNASNPFHICAEYCPHGAPKSMIVKNLNGVGGKEIGAKMQVRAAAPNGVGSKDNGEKIEGRGRAVDPLCVNASNPFHECANYCTRRSPDGKISPKGAKLVNAGGSRRGSIVVERKDVDPRCVNASNPFHRCAEYCSQKIKGEA</sequence>
<dbReference type="GO" id="GO:0008380">
    <property type="term" value="P:RNA splicing"/>
    <property type="evidence" value="ECO:0007669"/>
    <property type="project" value="UniProtKB-KW"/>
</dbReference>
<comment type="subcellular location">
    <subcellularLocation>
        <location evidence="1">Nucleus</location>
    </subcellularLocation>
</comment>
<dbReference type="GO" id="GO:0071014">
    <property type="term" value="C:post-mRNA release spliceosomal complex"/>
    <property type="evidence" value="ECO:0007669"/>
    <property type="project" value="TreeGrafter"/>
</dbReference>